<keyword evidence="1" id="KW-0472">Membrane</keyword>
<sequence>MLYWYEHSIYFMNQLINFAQNLNLQDIARIKHHLEIILYTLGAILIILAIVFFVFSYLFYRKKTSAQTNINYLPTKAKGWWIKYRAHVLLMLGVLFALLAFGGLLTVGQIVSKIAI</sequence>
<protein>
    <submittedName>
        <fullName evidence="2">Uncharacterized protein</fullName>
    </submittedName>
</protein>
<gene>
    <name evidence="2" type="ORF">MAMA39_06150</name>
</gene>
<proteinExistence type="predicted"/>
<feature type="transmembrane region" description="Helical" evidence="1">
    <location>
        <begin position="88"/>
        <end position="111"/>
    </location>
</feature>
<accession>A0A292IJJ9</accession>
<keyword evidence="3" id="KW-1185">Reference proteome</keyword>
<name>A0A292IJJ9_9MOLU</name>
<evidence type="ECO:0000256" key="1">
    <source>
        <dbReference type="SAM" id="Phobius"/>
    </source>
</evidence>
<reference evidence="2 3" key="1">
    <citation type="journal article" date="2015" name="Clin. Infect. Dis.">
        <title>Genomic Investigations unmask Mycoplasma amphoriforme, a new respiratory pathogen.</title>
        <authorList>
            <person name="Gillespie S.H."/>
            <person name="Ling C.L."/>
            <person name="Oravcova K."/>
            <person name="Pinheiro M."/>
            <person name="Wells L."/>
            <person name="Bryant J.M."/>
            <person name="McHugh T.D."/>
            <person name="Bebear C."/>
            <person name="Webster D."/>
            <person name="Harris S.R."/>
            <person name="Seth-Smith H.M."/>
            <person name="Thomson N.R."/>
        </authorList>
    </citation>
    <scope>NUCLEOTIDE SEQUENCE [LARGE SCALE GENOMIC DNA]</scope>
    <source>
        <strain evidence="2 3">A39</strain>
    </source>
</reference>
<dbReference type="Proteomes" id="UP000261764">
    <property type="component" value="Chromosome I"/>
</dbReference>
<evidence type="ECO:0000313" key="3">
    <source>
        <dbReference type="Proteomes" id="UP000261764"/>
    </source>
</evidence>
<feature type="transmembrane region" description="Helical" evidence="1">
    <location>
        <begin position="36"/>
        <end position="60"/>
    </location>
</feature>
<evidence type="ECO:0000313" key="2">
    <source>
        <dbReference type="EMBL" id="CDN40732.1"/>
    </source>
</evidence>
<keyword evidence="1" id="KW-0812">Transmembrane</keyword>
<organism evidence="2 3">
    <name type="scientific">Mycoplasma amphoriforme A39</name>
    <dbReference type="NCBI Taxonomy" id="572419"/>
    <lineage>
        <taxon>Bacteria</taxon>
        <taxon>Bacillati</taxon>
        <taxon>Mycoplasmatota</taxon>
        <taxon>Mollicutes</taxon>
        <taxon>Mycoplasmataceae</taxon>
        <taxon>Mycoplasma</taxon>
    </lineage>
</organism>
<dbReference type="KEGG" id="mamp:MAMA39_06150"/>
<dbReference type="NCBIfam" id="NF046005">
    <property type="entry name" value="near_gluc_PtsG"/>
    <property type="match status" value="1"/>
</dbReference>
<keyword evidence="1" id="KW-1133">Transmembrane helix</keyword>
<dbReference type="AlphaFoldDB" id="A0A292IJJ9"/>
<dbReference type="EMBL" id="HG937516">
    <property type="protein sequence ID" value="CDN40732.1"/>
    <property type="molecule type" value="Genomic_DNA"/>
</dbReference>